<reference evidence="1 2" key="1">
    <citation type="submission" date="2017-10" db="EMBL/GenBank/DDBJ databases">
        <title>Massilia psychrophilum sp. nov., a novel purple-pigmented bacterium isolated from Tianshan glacier, Xinjiang Municipality, China.</title>
        <authorList>
            <person name="Wang H."/>
        </authorList>
    </citation>
    <scope>NUCLEOTIDE SEQUENCE [LARGE SCALE GENOMIC DNA]</scope>
    <source>
        <strain evidence="1 2">JCM 30074</strain>
    </source>
</reference>
<dbReference type="RefSeq" id="WP_099793855.1">
    <property type="nucleotide sequence ID" value="NZ_PDOC01000041.1"/>
</dbReference>
<dbReference type="Proteomes" id="UP000230390">
    <property type="component" value="Unassembled WGS sequence"/>
</dbReference>
<dbReference type="InterPro" id="IPR056928">
    <property type="entry name" value="Gp77-like"/>
</dbReference>
<evidence type="ECO:0000313" key="2">
    <source>
        <dbReference type="Proteomes" id="UP000230390"/>
    </source>
</evidence>
<sequence>MSASHAYGGDSPGLLGFYHYGGGGLGILGALVAADGFYGANIEHPADDEIEFYPVITSIPAGLELDTGEAGDFDAAALDGTYVVPFDLYRWGALLGSTSFSLVFGTGALRNLVVSNLSSAGTLSTVAVTVGAAPGARNLAIANLASAGSLSTLAVGIVPATNTGNGSTMSFTPSAARTITINATGNVFTANSTFWSLADPKKPRGWKDPDATVDITFDWGPYLADIVDAIRAGGLEFIVDGGLVAVDFTFVGAKCTVFLSGGTFGNGSTVTRAPVTCRITTSSTPPRIEDRTIFLDIEAR</sequence>
<dbReference type="AlphaFoldDB" id="A0A2G8T7Q1"/>
<protein>
    <submittedName>
        <fullName evidence="1">Uncharacterized protein</fullName>
    </submittedName>
</protein>
<dbReference type="OrthoDB" id="7450424at2"/>
<keyword evidence="2" id="KW-1185">Reference proteome</keyword>
<proteinExistence type="predicted"/>
<dbReference type="Pfam" id="PF23148">
    <property type="entry name" value="Gp77"/>
    <property type="match status" value="1"/>
</dbReference>
<name>A0A2G8T7Q1_9BURK</name>
<dbReference type="EMBL" id="PDOC01000041">
    <property type="protein sequence ID" value="PIL42034.1"/>
    <property type="molecule type" value="Genomic_DNA"/>
</dbReference>
<evidence type="ECO:0000313" key="1">
    <source>
        <dbReference type="EMBL" id="PIL42034.1"/>
    </source>
</evidence>
<gene>
    <name evidence="1" type="ORF">CR105_26425</name>
</gene>
<comment type="caution">
    <text evidence="1">The sequence shown here is derived from an EMBL/GenBank/DDBJ whole genome shotgun (WGS) entry which is preliminary data.</text>
</comment>
<organism evidence="1 2">
    <name type="scientific">Massilia eurypsychrophila</name>
    <dbReference type="NCBI Taxonomy" id="1485217"/>
    <lineage>
        <taxon>Bacteria</taxon>
        <taxon>Pseudomonadati</taxon>
        <taxon>Pseudomonadota</taxon>
        <taxon>Betaproteobacteria</taxon>
        <taxon>Burkholderiales</taxon>
        <taxon>Oxalobacteraceae</taxon>
        <taxon>Telluria group</taxon>
        <taxon>Massilia</taxon>
    </lineage>
</organism>
<accession>A0A2G8T7Q1</accession>